<evidence type="ECO:0000256" key="7">
    <source>
        <dbReference type="ARBA" id="ARBA00049244"/>
    </source>
</evidence>
<dbReference type="InterPro" id="IPR004622">
    <property type="entry name" value="DNA_pol_HolB"/>
</dbReference>
<evidence type="ECO:0000256" key="2">
    <source>
        <dbReference type="ARBA" id="ARBA00014363"/>
    </source>
</evidence>
<dbReference type="GO" id="GO:0003887">
    <property type="term" value="F:DNA-directed DNA polymerase activity"/>
    <property type="evidence" value="ECO:0007669"/>
    <property type="project" value="UniProtKB-KW"/>
</dbReference>
<dbReference type="PANTHER" id="PTHR11669:SF8">
    <property type="entry name" value="DNA POLYMERASE III SUBUNIT DELTA"/>
    <property type="match status" value="1"/>
</dbReference>
<dbReference type="GO" id="GO:0008408">
    <property type="term" value="F:3'-5' exonuclease activity"/>
    <property type="evidence" value="ECO:0007669"/>
    <property type="project" value="InterPro"/>
</dbReference>
<feature type="domain" description="DNA polymerase III delta subunit C-terminal" evidence="9">
    <location>
        <begin position="246"/>
        <end position="357"/>
    </location>
</feature>
<dbReference type="NCBIfam" id="TIGR00678">
    <property type="entry name" value="holB"/>
    <property type="match status" value="1"/>
</dbReference>
<gene>
    <name evidence="10" type="ORF">MELA_00170</name>
</gene>
<keyword evidence="11" id="KW-1185">Reference proteome</keyword>
<evidence type="ECO:0000256" key="6">
    <source>
        <dbReference type="ARBA" id="ARBA00022932"/>
    </source>
</evidence>
<dbReference type="SUPFAM" id="SSF52540">
    <property type="entry name" value="P-loop containing nucleoside triphosphate hydrolases"/>
    <property type="match status" value="1"/>
</dbReference>
<dbReference type="GO" id="GO:0006261">
    <property type="term" value="P:DNA-templated DNA replication"/>
    <property type="evidence" value="ECO:0007669"/>
    <property type="project" value="TreeGrafter"/>
</dbReference>
<dbReference type="InterPro" id="IPR050238">
    <property type="entry name" value="DNA_Rep/Repair_Clamp_Loader"/>
</dbReference>
<evidence type="ECO:0000313" key="11">
    <source>
        <dbReference type="Proteomes" id="UP000334340"/>
    </source>
</evidence>
<dbReference type="Pfam" id="PF13177">
    <property type="entry name" value="DNA_pol3_delta2"/>
    <property type="match status" value="2"/>
</dbReference>
<comment type="catalytic activity">
    <reaction evidence="7">
        <text>DNA(n) + a 2'-deoxyribonucleoside 5'-triphosphate = DNA(n+1) + diphosphate</text>
        <dbReference type="Rhea" id="RHEA:22508"/>
        <dbReference type="Rhea" id="RHEA-COMP:17339"/>
        <dbReference type="Rhea" id="RHEA-COMP:17340"/>
        <dbReference type="ChEBI" id="CHEBI:33019"/>
        <dbReference type="ChEBI" id="CHEBI:61560"/>
        <dbReference type="ChEBI" id="CHEBI:173112"/>
        <dbReference type="EC" id="2.7.7.7"/>
    </reaction>
</comment>
<evidence type="ECO:0000259" key="9">
    <source>
        <dbReference type="Pfam" id="PF09115"/>
    </source>
</evidence>
<keyword evidence="4 10" id="KW-0548">Nucleotidyltransferase</keyword>
<dbReference type="InterPro" id="IPR015199">
    <property type="entry name" value="DNA_pol_III_delta_C"/>
</dbReference>
<dbReference type="Pfam" id="PF09115">
    <property type="entry name" value="DNApol3-delta_C"/>
    <property type="match status" value="1"/>
</dbReference>
<dbReference type="Gene3D" id="1.20.272.10">
    <property type="match status" value="1"/>
</dbReference>
<dbReference type="InterPro" id="IPR027417">
    <property type="entry name" value="P-loop_NTPase"/>
</dbReference>
<dbReference type="Proteomes" id="UP000334340">
    <property type="component" value="Unassembled WGS sequence"/>
</dbReference>
<sequence length="369" mass="40012">MPFHDVIGQARAVLFLQRAVTTGRVAHAYLFTGPAGVGKRAAALALAQALNCQQVSSFEFRVPGLKSGICNLQQHSDTQHPTPNTQHPESPNDGCGECRACRNIANGQHPDVQMIEPDGATVKIEQIRTLEADAALVPYEAQWKVFILNNAERMTEAAANALLKTLEEPARNTVFVLLTSTVAALLPTIVSRCQAVTFSPLPHGQIEALLREQGMESSQARLIASLSRGSIERALSPEVASLPATRDRLLEGLARGFQDGPAALIELADKLAKDRETLQQQLEILSAWLRDLMVAKASGKTKWLVNDDRGETIARQAAVVRLDAVLEGLRAVHTTMDNLTRNANPRLSTEDLLLRLREALPSGLLPVSA</sequence>
<name>A0A564ZGP0_9BACT</name>
<dbReference type="GO" id="GO:0009360">
    <property type="term" value="C:DNA polymerase III complex"/>
    <property type="evidence" value="ECO:0007669"/>
    <property type="project" value="InterPro"/>
</dbReference>
<keyword evidence="5" id="KW-0235">DNA replication</keyword>
<dbReference type="GO" id="GO:0003677">
    <property type="term" value="F:DNA binding"/>
    <property type="evidence" value="ECO:0007669"/>
    <property type="project" value="InterPro"/>
</dbReference>
<dbReference type="EMBL" id="CABIKM010000002">
    <property type="protein sequence ID" value="VUZ83812.1"/>
    <property type="molecule type" value="Genomic_DNA"/>
</dbReference>
<keyword evidence="6" id="KW-0239">DNA-directed DNA polymerase</keyword>
<keyword evidence="3 10" id="KW-0808">Transferase</keyword>
<protein>
    <recommendedName>
        <fullName evidence="2">DNA polymerase III subunit delta'</fullName>
        <ecNumber evidence="1">2.7.7.7</ecNumber>
    </recommendedName>
</protein>
<dbReference type="Gene3D" id="3.40.50.300">
    <property type="entry name" value="P-loop containing nucleotide triphosphate hydrolases"/>
    <property type="match status" value="1"/>
</dbReference>
<evidence type="ECO:0000256" key="8">
    <source>
        <dbReference type="SAM" id="MobiDB-lite"/>
    </source>
</evidence>
<feature type="region of interest" description="Disordered" evidence="8">
    <location>
        <begin position="73"/>
        <end position="94"/>
    </location>
</feature>
<accession>A0A564ZGP0</accession>
<proteinExistence type="predicted"/>
<evidence type="ECO:0000256" key="4">
    <source>
        <dbReference type="ARBA" id="ARBA00022695"/>
    </source>
</evidence>
<evidence type="ECO:0000313" key="10">
    <source>
        <dbReference type="EMBL" id="VUZ83812.1"/>
    </source>
</evidence>
<dbReference type="AlphaFoldDB" id="A0A564ZGP0"/>
<reference evidence="10 11" key="1">
    <citation type="submission" date="2019-07" db="EMBL/GenBank/DDBJ databases">
        <authorList>
            <person name="Cremers G."/>
        </authorList>
    </citation>
    <scope>NUCLEOTIDE SEQUENCE [LARGE SCALE GENOMIC DNA]</scope>
</reference>
<evidence type="ECO:0000256" key="1">
    <source>
        <dbReference type="ARBA" id="ARBA00012417"/>
    </source>
</evidence>
<evidence type="ECO:0000256" key="5">
    <source>
        <dbReference type="ARBA" id="ARBA00022705"/>
    </source>
</evidence>
<dbReference type="EC" id="2.7.7.7" evidence="1"/>
<dbReference type="PANTHER" id="PTHR11669">
    <property type="entry name" value="REPLICATION FACTOR C / DNA POLYMERASE III GAMMA-TAU SUBUNIT"/>
    <property type="match status" value="1"/>
</dbReference>
<organism evidence="10 11">
    <name type="scientific">Candidatus Methylomirabilis lanthanidiphila</name>
    <dbReference type="NCBI Taxonomy" id="2211376"/>
    <lineage>
        <taxon>Bacteria</taxon>
        <taxon>Candidatus Methylomirabilota</taxon>
        <taxon>Candidatus Methylomirabilia</taxon>
        <taxon>Candidatus Methylomirabilales</taxon>
        <taxon>Candidatus Methylomirabilaceae</taxon>
        <taxon>Candidatus Methylomirabilis</taxon>
    </lineage>
</organism>
<evidence type="ECO:0000256" key="3">
    <source>
        <dbReference type="ARBA" id="ARBA00022679"/>
    </source>
</evidence>
<feature type="compositionally biased region" description="Polar residues" evidence="8">
    <location>
        <begin position="73"/>
        <end position="89"/>
    </location>
</feature>